<dbReference type="GO" id="GO:0000105">
    <property type="term" value="P:L-histidine biosynthetic process"/>
    <property type="evidence" value="ECO:0007669"/>
    <property type="project" value="UniProtKB-UniRule"/>
</dbReference>
<feature type="binding site" evidence="12 17">
    <location>
        <position position="415"/>
    </location>
    <ligand>
        <name>Zn(2+)</name>
        <dbReference type="ChEBI" id="CHEBI:29105"/>
    </ligand>
</feature>
<dbReference type="InterPro" id="IPR001692">
    <property type="entry name" value="Histidinol_DH_CS"/>
</dbReference>
<evidence type="ECO:0000256" key="16">
    <source>
        <dbReference type="PIRSR" id="PIRSR000099-3"/>
    </source>
</evidence>
<dbReference type="HAMAP" id="MF_01024">
    <property type="entry name" value="HisD"/>
    <property type="match status" value="1"/>
</dbReference>
<dbReference type="Proteomes" id="UP000275719">
    <property type="component" value="Unassembled WGS sequence"/>
</dbReference>
<comment type="caution">
    <text evidence="19">The sequence shown here is derived from an EMBL/GenBank/DDBJ whole genome shotgun (WGS) entry which is preliminary data.</text>
</comment>
<dbReference type="UniPathway" id="UPA00031">
    <property type="reaction ID" value="UER00014"/>
</dbReference>
<dbReference type="InterPro" id="IPR012131">
    <property type="entry name" value="Hstdl_DH"/>
</dbReference>
<dbReference type="AlphaFoldDB" id="A0A3P3WBY9"/>
<feature type="binding site" evidence="12 16">
    <location>
        <position position="410"/>
    </location>
    <ligand>
        <name>substrate</name>
    </ligand>
</feature>
<dbReference type="GO" id="GO:0005829">
    <property type="term" value="C:cytosol"/>
    <property type="evidence" value="ECO:0007669"/>
    <property type="project" value="TreeGrafter"/>
</dbReference>
<dbReference type="OrthoDB" id="9805269at2"/>
<evidence type="ECO:0000256" key="12">
    <source>
        <dbReference type="HAMAP-Rule" id="MF_01024"/>
    </source>
</evidence>
<dbReference type="PRINTS" id="PR00083">
    <property type="entry name" value="HOLDHDRGNASE"/>
</dbReference>
<dbReference type="InterPro" id="IPR016161">
    <property type="entry name" value="Ald_DH/histidinol_DH"/>
</dbReference>
<evidence type="ECO:0000256" key="13">
    <source>
        <dbReference type="PIRNR" id="PIRNR000099"/>
    </source>
</evidence>
<protein>
    <recommendedName>
        <fullName evidence="4 12">Histidinol dehydrogenase</fullName>
        <shortName evidence="12">HDH</shortName>
        <ecNumber evidence="4 12">1.1.1.23</ecNumber>
    </recommendedName>
</protein>
<comment type="catalytic activity">
    <reaction evidence="11 12">
        <text>L-histidinol + 2 NAD(+) + H2O = L-histidine + 2 NADH + 3 H(+)</text>
        <dbReference type="Rhea" id="RHEA:20641"/>
        <dbReference type="ChEBI" id="CHEBI:15377"/>
        <dbReference type="ChEBI" id="CHEBI:15378"/>
        <dbReference type="ChEBI" id="CHEBI:57540"/>
        <dbReference type="ChEBI" id="CHEBI:57595"/>
        <dbReference type="ChEBI" id="CHEBI:57699"/>
        <dbReference type="ChEBI" id="CHEBI:57945"/>
        <dbReference type="EC" id="1.1.1.23"/>
    </reaction>
</comment>
<dbReference type="PROSITE" id="PS00611">
    <property type="entry name" value="HISOL_DEHYDROGENASE"/>
    <property type="match status" value="1"/>
</dbReference>
<dbReference type="PANTHER" id="PTHR21256:SF2">
    <property type="entry name" value="HISTIDINE BIOSYNTHESIS TRIFUNCTIONAL PROTEIN"/>
    <property type="match status" value="1"/>
</dbReference>
<dbReference type="SUPFAM" id="SSF53720">
    <property type="entry name" value="ALDH-like"/>
    <property type="match status" value="1"/>
</dbReference>
<feature type="binding site" evidence="12 17">
    <location>
        <position position="255"/>
    </location>
    <ligand>
        <name>Zn(2+)</name>
        <dbReference type="ChEBI" id="CHEBI:29105"/>
    </ligand>
</feature>
<evidence type="ECO:0000256" key="4">
    <source>
        <dbReference type="ARBA" id="ARBA00012965"/>
    </source>
</evidence>
<keyword evidence="20" id="KW-1185">Reference proteome</keyword>
<keyword evidence="7 12" id="KW-0862">Zinc</keyword>
<gene>
    <name evidence="12 19" type="primary">hisD</name>
    <name evidence="19" type="ORF">EG240_02640</name>
</gene>
<dbReference type="Gene3D" id="3.40.50.1980">
    <property type="entry name" value="Nitrogenase molybdenum iron protein domain"/>
    <property type="match status" value="2"/>
</dbReference>
<dbReference type="GO" id="GO:0051287">
    <property type="term" value="F:NAD binding"/>
    <property type="evidence" value="ECO:0007669"/>
    <property type="project" value="InterPro"/>
</dbReference>
<evidence type="ECO:0000256" key="11">
    <source>
        <dbReference type="ARBA" id="ARBA00049489"/>
    </source>
</evidence>
<comment type="cofactor">
    <cofactor evidence="12 17">
        <name>Zn(2+)</name>
        <dbReference type="ChEBI" id="CHEBI:29105"/>
    </cofactor>
    <text evidence="12 17">Binds 1 zinc ion per subunit.</text>
</comment>
<evidence type="ECO:0000256" key="5">
    <source>
        <dbReference type="ARBA" id="ARBA00022605"/>
    </source>
</evidence>
<dbReference type="GO" id="GO:0004399">
    <property type="term" value="F:histidinol dehydrogenase activity"/>
    <property type="evidence" value="ECO:0007669"/>
    <property type="project" value="UniProtKB-UniRule"/>
</dbReference>
<feature type="binding site" evidence="12 15">
    <location>
        <position position="209"/>
    </location>
    <ligand>
        <name>NAD(+)</name>
        <dbReference type="ChEBI" id="CHEBI:57540"/>
    </ligand>
</feature>
<keyword evidence="6 12" id="KW-0479">Metal-binding</keyword>
<feature type="binding site" evidence="12 16">
    <location>
        <position position="415"/>
    </location>
    <ligand>
        <name>substrate</name>
    </ligand>
</feature>
<feature type="active site" description="Proton acceptor" evidence="12 14">
    <location>
        <position position="322"/>
    </location>
</feature>
<dbReference type="Gene3D" id="1.20.5.1300">
    <property type="match status" value="1"/>
</dbReference>
<dbReference type="FunFam" id="3.40.50.1980:FF:000002">
    <property type="entry name" value="Histidinol dehydrogenase, chloroplastic"/>
    <property type="match status" value="1"/>
</dbReference>
<feature type="binding site" evidence="12 15">
    <location>
        <position position="124"/>
    </location>
    <ligand>
        <name>NAD(+)</name>
        <dbReference type="ChEBI" id="CHEBI:57540"/>
    </ligand>
</feature>
<evidence type="ECO:0000256" key="9">
    <source>
        <dbReference type="ARBA" id="ARBA00023027"/>
    </source>
</evidence>
<evidence type="ECO:0000256" key="10">
    <source>
        <dbReference type="ARBA" id="ARBA00023102"/>
    </source>
</evidence>
<dbReference type="EC" id="1.1.1.23" evidence="4 12"/>
<evidence type="ECO:0000256" key="6">
    <source>
        <dbReference type="ARBA" id="ARBA00022723"/>
    </source>
</evidence>
<feature type="binding site" evidence="12 16">
    <location>
        <position position="255"/>
    </location>
    <ligand>
        <name>substrate</name>
    </ligand>
</feature>
<dbReference type="FunFam" id="1.20.5.1300:FF:000002">
    <property type="entry name" value="Histidinol dehydrogenase, chloroplastic"/>
    <property type="match status" value="1"/>
</dbReference>
<evidence type="ECO:0000256" key="15">
    <source>
        <dbReference type="PIRSR" id="PIRSR000099-2"/>
    </source>
</evidence>
<feature type="binding site" evidence="12 17">
    <location>
        <position position="258"/>
    </location>
    <ligand>
        <name>Zn(2+)</name>
        <dbReference type="ChEBI" id="CHEBI:29105"/>
    </ligand>
</feature>
<dbReference type="InterPro" id="IPR022695">
    <property type="entry name" value="Histidinol_DH_monofunct"/>
</dbReference>
<feature type="binding site" evidence="12 17">
    <location>
        <position position="356"/>
    </location>
    <ligand>
        <name>Zn(2+)</name>
        <dbReference type="ChEBI" id="CHEBI:29105"/>
    </ligand>
</feature>
<sequence length="430" mass="46867">MQTYINPKLSDWSTLTSRPTKEVQDLQKIVFDVFGKIQTEKDQALFNFTEQFDQVRLTSLKVSLEEIEEAKLLISEDLKQAIKLAASNIERFHSAQREEIKVIETTKGVNCWRESRGIENVGIYIPGGTAPLFSTTLMLGIPAKLAGCENIILCTPPNAAGKIHPAILYTANLIGIEKIYKVGGIQAIGALTFGTETIQKVDKIFGPGNQYVTAAKQVAQNFGVAIDMPAGPSEVLVIADETSVPKYVAADLLSQAEHGIDSQVILLTTNEQTLNEIIVEINTQLEVLPRKELAAKALENSRGIVLNSIEECVAFSNIYAPEHLILACETAEEYIPKIINAGSVFLGNYSCESAGDYASGTNHTLPTNGYAKNYSGVSLDSFIKKITFQKLSSEGIQNIGPAIELMAEAEELFAHKNAVTLRLQDLSSKA</sequence>
<feature type="binding site" evidence="12 16">
    <location>
        <position position="258"/>
    </location>
    <ligand>
        <name>substrate</name>
    </ligand>
</feature>
<proteinExistence type="inferred from homology"/>
<dbReference type="NCBIfam" id="TIGR00069">
    <property type="entry name" value="hisD"/>
    <property type="match status" value="1"/>
</dbReference>
<evidence type="ECO:0000256" key="18">
    <source>
        <dbReference type="RuleBase" id="RU004175"/>
    </source>
</evidence>
<comment type="function">
    <text evidence="1 12">Catalyzes the sequential NAD-dependent oxidations of L-histidinol to L-histidinaldehyde and then to L-histidine.</text>
</comment>
<feature type="binding site" evidence="12 15">
    <location>
        <position position="186"/>
    </location>
    <ligand>
        <name>NAD(+)</name>
        <dbReference type="ChEBI" id="CHEBI:57540"/>
    </ligand>
</feature>
<evidence type="ECO:0000256" key="3">
    <source>
        <dbReference type="ARBA" id="ARBA00010178"/>
    </source>
</evidence>
<evidence type="ECO:0000313" key="20">
    <source>
        <dbReference type="Proteomes" id="UP000275719"/>
    </source>
</evidence>
<feature type="binding site" evidence="12 16">
    <location>
        <position position="233"/>
    </location>
    <ligand>
        <name>substrate</name>
    </ligand>
</feature>
<dbReference type="PIRSF" id="PIRSF000099">
    <property type="entry name" value="Histidinol_dh"/>
    <property type="match status" value="1"/>
</dbReference>
<dbReference type="EMBL" id="RQVQ01000004">
    <property type="protein sequence ID" value="RRJ92701.1"/>
    <property type="molecule type" value="Genomic_DNA"/>
</dbReference>
<comment type="similarity">
    <text evidence="3 12 13 18">Belongs to the histidinol dehydrogenase family.</text>
</comment>
<evidence type="ECO:0000256" key="7">
    <source>
        <dbReference type="ARBA" id="ARBA00022833"/>
    </source>
</evidence>
<evidence type="ECO:0000256" key="2">
    <source>
        <dbReference type="ARBA" id="ARBA00004940"/>
    </source>
</evidence>
<keyword evidence="9 12" id="KW-0520">NAD</keyword>
<accession>A0A3P3WBY9</accession>
<dbReference type="GO" id="GO:0008270">
    <property type="term" value="F:zinc ion binding"/>
    <property type="evidence" value="ECO:0007669"/>
    <property type="project" value="UniProtKB-UniRule"/>
</dbReference>
<evidence type="ECO:0000256" key="1">
    <source>
        <dbReference type="ARBA" id="ARBA00003850"/>
    </source>
</evidence>
<dbReference type="CDD" id="cd06572">
    <property type="entry name" value="Histidinol_dh"/>
    <property type="match status" value="1"/>
</dbReference>
<evidence type="ECO:0000313" key="19">
    <source>
        <dbReference type="EMBL" id="RRJ92701.1"/>
    </source>
</evidence>
<name>A0A3P3WBY9_9FLAO</name>
<feature type="binding site" evidence="12 16">
    <location>
        <position position="323"/>
    </location>
    <ligand>
        <name>substrate</name>
    </ligand>
</feature>
<keyword evidence="10 12" id="KW-0368">Histidine biosynthesis</keyword>
<keyword evidence="5 12" id="KW-0028">Amino-acid biosynthesis</keyword>
<feature type="binding site" evidence="12 16">
    <location>
        <position position="356"/>
    </location>
    <ligand>
        <name>substrate</name>
    </ligand>
</feature>
<reference evidence="19 20" key="1">
    <citation type="submission" date="2018-11" db="EMBL/GenBank/DDBJ databases">
        <title>Flavobacterium sp. nov., YIM 102701-2 draft genome.</title>
        <authorList>
            <person name="Li G."/>
            <person name="Jiang Y."/>
        </authorList>
    </citation>
    <scope>NUCLEOTIDE SEQUENCE [LARGE SCALE GENOMIC DNA]</scope>
    <source>
        <strain evidence="19 20">YIM 102701-2</strain>
    </source>
</reference>
<keyword evidence="8 12" id="KW-0560">Oxidoreductase</keyword>
<evidence type="ECO:0000256" key="17">
    <source>
        <dbReference type="PIRSR" id="PIRSR000099-4"/>
    </source>
</evidence>
<evidence type="ECO:0000256" key="14">
    <source>
        <dbReference type="PIRSR" id="PIRSR000099-1"/>
    </source>
</evidence>
<evidence type="ECO:0000256" key="8">
    <source>
        <dbReference type="ARBA" id="ARBA00023002"/>
    </source>
</evidence>
<dbReference type="Pfam" id="PF00815">
    <property type="entry name" value="Histidinol_dh"/>
    <property type="match status" value="1"/>
</dbReference>
<dbReference type="PANTHER" id="PTHR21256">
    <property type="entry name" value="HISTIDINOL DEHYDROGENASE HDH"/>
    <property type="match status" value="1"/>
</dbReference>
<feature type="active site" description="Proton acceptor" evidence="12 14">
    <location>
        <position position="323"/>
    </location>
</feature>
<dbReference type="RefSeq" id="WP_125017127.1">
    <property type="nucleotide sequence ID" value="NZ_RQVQ01000004.1"/>
</dbReference>
<comment type="pathway">
    <text evidence="2 12">Amino-acid biosynthesis; L-histidine biosynthesis; L-histidine from 5-phospho-alpha-D-ribose 1-diphosphate: step 9/9.</text>
</comment>
<dbReference type="FunFam" id="3.40.50.1980:FF:000001">
    <property type="entry name" value="Histidinol dehydrogenase"/>
    <property type="match status" value="1"/>
</dbReference>
<organism evidence="19 20">
    <name type="scientific">Paenimyroides tangerinum</name>
    <dbReference type="NCBI Taxonomy" id="2488728"/>
    <lineage>
        <taxon>Bacteria</taxon>
        <taxon>Pseudomonadati</taxon>
        <taxon>Bacteroidota</taxon>
        <taxon>Flavobacteriia</taxon>
        <taxon>Flavobacteriales</taxon>
        <taxon>Flavobacteriaceae</taxon>
        <taxon>Paenimyroides</taxon>
    </lineage>
</organism>